<dbReference type="CDD" id="cd00757">
    <property type="entry name" value="ThiF_MoeB_HesA_family"/>
    <property type="match status" value="1"/>
</dbReference>
<keyword evidence="3 14" id="KW-0808">Transferase</keyword>
<dbReference type="GO" id="GO:0032447">
    <property type="term" value="P:protein urmylation"/>
    <property type="evidence" value="ECO:0007669"/>
    <property type="project" value="TreeGrafter"/>
</dbReference>
<keyword evidence="4 14" id="KW-0819">tRNA processing</keyword>
<evidence type="ECO:0000313" key="17">
    <source>
        <dbReference type="EMBL" id="SPN96620.1"/>
    </source>
</evidence>
<evidence type="ECO:0000256" key="8">
    <source>
        <dbReference type="ARBA" id="ARBA00022786"/>
    </source>
</evidence>
<dbReference type="PANTHER" id="PTHR10953:SF102">
    <property type="entry name" value="ADENYLYLTRANSFERASE AND SULFURTRANSFERASE MOCS3"/>
    <property type="match status" value="1"/>
</dbReference>
<name>A0AAE8MNW1_9PEZI</name>
<evidence type="ECO:0000256" key="5">
    <source>
        <dbReference type="ARBA" id="ARBA00022695"/>
    </source>
</evidence>
<evidence type="ECO:0000256" key="15">
    <source>
        <dbReference type="SAM" id="MobiDB-lite"/>
    </source>
</evidence>
<protein>
    <recommendedName>
        <fullName evidence="14">Adenylyltransferase and sulfurtransferase uba4</fullName>
    </recommendedName>
    <alternativeName>
        <fullName evidence="14">Common component for nitrate reductase and xanthine dehydrogenase protein F</fullName>
    </alternativeName>
    <alternativeName>
        <fullName evidence="14">Ubiquitin-like protein activator 4</fullName>
    </alternativeName>
    <domain>
        <recommendedName>
            <fullName evidence="14">Molybdopterin-synthase adenylyltransferase</fullName>
            <ecNumber evidence="14">2.7.7.80</ecNumber>
        </recommendedName>
        <alternativeName>
            <fullName evidence="14">Adenylyltransferase uba4</fullName>
        </alternativeName>
        <alternativeName>
            <fullName evidence="14">Sulfur carrier protein MOCS2A adenylyltransferase</fullName>
        </alternativeName>
    </domain>
    <domain>
        <recommendedName>
            <fullName evidence="14">Molybdopterin-synthase sulfurtransferase</fullName>
            <ecNumber evidence="14">2.8.1.11</ecNumber>
        </recommendedName>
        <alternativeName>
            <fullName evidence="14">Sulfurtransferase uba4</fullName>
        </alternativeName>
        <alternativeName>
            <fullName evidence="14">Sulfur carrier protein MOCS2A sulfurtransferase</fullName>
        </alternativeName>
    </domain>
</protein>
<evidence type="ECO:0000256" key="10">
    <source>
        <dbReference type="ARBA" id="ARBA00022840"/>
    </source>
</evidence>
<comment type="caution">
    <text evidence="17">The sequence shown here is derived from an EMBL/GenBank/DDBJ whole genome shotgun (WGS) entry which is preliminary data.</text>
</comment>
<evidence type="ECO:0000256" key="1">
    <source>
        <dbReference type="ARBA" id="ARBA00004514"/>
    </source>
</evidence>
<dbReference type="PANTHER" id="PTHR10953">
    <property type="entry name" value="UBIQUITIN-ACTIVATING ENZYME E1"/>
    <property type="match status" value="1"/>
</dbReference>
<evidence type="ECO:0000256" key="2">
    <source>
        <dbReference type="ARBA" id="ARBA00022490"/>
    </source>
</evidence>
<keyword evidence="8" id="KW-0833">Ubl conjugation pathway</keyword>
<comment type="catalytic activity">
    <reaction evidence="14">
        <text>[molybdopterin-synthase sulfur-carrier protein]-C-terminal Gly-Gly-AMP + S-sulfanyl-L-cysteinyl-[cysteine desulfurase] + AH2 = [molybdopterin-synthase sulfur-carrier protein]-C-terminal-Gly-aminoethanethioate + L-cysteinyl-[cysteine desulfurase] + A + AMP + 2 H(+)</text>
        <dbReference type="Rhea" id="RHEA:48612"/>
        <dbReference type="Rhea" id="RHEA-COMP:12157"/>
        <dbReference type="Rhea" id="RHEA-COMP:12158"/>
        <dbReference type="Rhea" id="RHEA-COMP:12159"/>
        <dbReference type="Rhea" id="RHEA-COMP:19907"/>
        <dbReference type="ChEBI" id="CHEBI:13193"/>
        <dbReference type="ChEBI" id="CHEBI:15378"/>
        <dbReference type="ChEBI" id="CHEBI:17499"/>
        <dbReference type="ChEBI" id="CHEBI:29950"/>
        <dbReference type="ChEBI" id="CHEBI:61963"/>
        <dbReference type="ChEBI" id="CHEBI:90618"/>
        <dbReference type="ChEBI" id="CHEBI:232372"/>
        <dbReference type="ChEBI" id="CHEBI:456215"/>
        <dbReference type="EC" id="2.8.1.11"/>
    </reaction>
</comment>
<reference evidence="17" key="1">
    <citation type="submission" date="2018-03" db="EMBL/GenBank/DDBJ databases">
        <authorList>
            <person name="Guldener U."/>
        </authorList>
    </citation>
    <scope>NUCLEOTIDE SEQUENCE</scope>
</reference>
<dbReference type="InterPro" id="IPR028885">
    <property type="entry name" value="MOCS3/Uba4"/>
</dbReference>
<keyword evidence="11 14" id="KW-0501">Molybdenum cofactor biosynthesis</keyword>
<comment type="pathway">
    <text evidence="14">tRNA modification; 5-methoxycarbonylmethyl-2-thiouridine-tRNA biosynthesis.</text>
</comment>
<dbReference type="GO" id="GO:0002143">
    <property type="term" value="P:tRNA wobble position uridine thiolation"/>
    <property type="evidence" value="ECO:0007669"/>
    <property type="project" value="InterPro"/>
</dbReference>
<dbReference type="HAMAP" id="MF_03049">
    <property type="entry name" value="MOCS3_Uba4"/>
    <property type="match status" value="1"/>
</dbReference>
<feature type="binding site" evidence="14">
    <location>
        <begin position="120"/>
        <end position="124"/>
    </location>
    <ligand>
        <name>ATP</name>
        <dbReference type="ChEBI" id="CHEBI:30616"/>
    </ligand>
</feature>
<dbReference type="GO" id="GO:0061605">
    <property type="term" value="F:molybdopterin-synthase adenylyltransferase activity"/>
    <property type="evidence" value="ECO:0007669"/>
    <property type="project" value="UniProtKB-EC"/>
</dbReference>
<dbReference type="InterPro" id="IPR000594">
    <property type="entry name" value="ThiF_NAD_FAD-bd"/>
</dbReference>
<dbReference type="EC" id="2.7.7.80" evidence="14"/>
<dbReference type="Proteomes" id="UP001187682">
    <property type="component" value="Unassembled WGS sequence"/>
</dbReference>
<organism evidence="17 18">
    <name type="scientific">Cephalotrichum gorgonifer</name>
    <dbReference type="NCBI Taxonomy" id="2041049"/>
    <lineage>
        <taxon>Eukaryota</taxon>
        <taxon>Fungi</taxon>
        <taxon>Dikarya</taxon>
        <taxon>Ascomycota</taxon>
        <taxon>Pezizomycotina</taxon>
        <taxon>Sordariomycetes</taxon>
        <taxon>Hypocreomycetidae</taxon>
        <taxon>Microascales</taxon>
        <taxon>Microascaceae</taxon>
        <taxon>Cephalotrichum</taxon>
    </lineage>
</organism>
<feature type="binding site" evidence="14">
    <location>
        <position position="315"/>
    </location>
    <ligand>
        <name>Zn(2+)</name>
        <dbReference type="ChEBI" id="CHEBI:29105"/>
    </ligand>
</feature>
<feature type="binding site" evidence="14">
    <location>
        <position position="230"/>
    </location>
    <ligand>
        <name>Zn(2+)</name>
        <dbReference type="ChEBI" id="CHEBI:29105"/>
    </ligand>
</feature>
<accession>A0AAE8MNW1</accession>
<feature type="binding site" evidence="14">
    <location>
        <position position="233"/>
    </location>
    <ligand>
        <name>Zn(2+)</name>
        <dbReference type="ChEBI" id="CHEBI:29105"/>
    </ligand>
</feature>
<dbReference type="Gene3D" id="3.40.50.720">
    <property type="entry name" value="NAD(P)-binding Rossmann-like Domain"/>
    <property type="match status" value="1"/>
</dbReference>
<comment type="function">
    <text evidence="14">Plays a central role in 2-thiolation of mcm(5)S(2)U at tRNA wobble positions of cytosolic tRNA(Lys), tRNA(Glu) and tRNA(Gln). Also essential during biosynthesis of the molybdenum cofactor. Acts by mediating the C-terminal thiocarboxylation of sulfur carriers urm1 and MOCS2A. Its N-terminus first activates urm1 and MOCS2A as acyl-adenylates (-COAMP), then the persulfide sulfur on the catalytic cysteine is transferred to urm1 and MOCS2A to form thiocarboxylation (-COSH) of their C-terminus. The reaction probably involves hydrogen sulfide that is generated from the persulfide intermediate and that acts as nucleophile towards urm1 and MOCS2A. Subsequently, a transient disulfide bond is formed. Does not use thiosulfate as sulfur donor; nfs1 probably acting as a sulfur donor for thiocarboxylation reactions.</text>
</comment>
<evidence type="ECO:0000256" key="14">
    <source>
        <dbReference type="HAMAP-Rule" id="MF_03049"/>
    </source>
</evidence>
<feature type="binding site" evidence="14">
    <location>
        <position position="137"/>
    </location>
    <ligand>
        <name>ATP</name>
        <dbReference type="ChEBI" id="CHEBI:30616"/>
    </ligand>
</feature>
<dbReference type="InterPro" id="IPR036873">
    <property type="entry name" value="Rhodanese-like_dom_sf"/>
</dbReference>
<dbReference type="SMART" id="SM00450">
    <property type="entry name" value="RHOD"/>
    <property type="match status" value="1"/>
</dbReference>
<evidence type="ECO:0000256" key="3">
    <source>
        <dbReference type="ARBA" id="ARBA00022679"/>
    </source>
</evidence>
<evidence type="ECO:0000256" key="7">
    <source>
        <dbReference type="ARBA" id="ARBA00022741"/>
    </source>
</evidence>
<dbReference type="GO" id="GO:0005524">
    <property type="term" value="F:ATP binding"/>
    <property type="evidence" value="ECO:0007669"/>
    <property type="project" value="UniProtKB-KW"/>
</dbReference>
<dbReference type="EC" id="2.8.1.11" evidence="14"/>
<feature type="active site" description="Glycyl thioester intermediate; for adenylyltransferase activity" evidence="14">
    <location>
        <position position="247"/>
    </location>
</feature>
<proteinExistence type="inferred from homology"/>
<keyword evidence="7 14" id="KW-0547">Nucleotide-binding</keyword>
<dbReference type="GO" id="GO:0006777">
    <property type="term" value="P:Mo-molybdopterin cofactor biosynthetic process"/>
    <property type="evidence" value="ECO:0007669"/>
    <property type="project" value="UniProtKB-UniRule"/>
</dbReference>
<evidence type="ECO:0000256" key="6">
    <source>
        <dbReference type="ARBA" id="ARBA00022723"/>
    </source>
</evidence>
<feature type="compositionally biased region" description="Acidic residues" evidence="15">
    <location>
        <begin position="31"/>
        <end position="40"/>
    </location>
</feature>
<evidence type="ECO:0000313" key="18">
    <source>
        <dbReference type="Proteomes" id="UP001187682"/>
    </source>
</evidence>
<evidence type="ECO:0000259" key="16">
    <source>
        <dbReference type="PROSITE" id="PS50206"/>
    </source>
</evidence>
<feature type="active site" description="Cysteine persulfide intermediate; for sulfurtransferase activity" evidence="14">
    <location>
        <position position="425"/>
    </location>
</feature>
<dbReference type="GO" id="GO:0046872">
    <property type="term" value="F:metal ion binding"/>
    <property type="evidence" value="ECO:0007669"/>
    <property type="project" value="UniProtKB-KW"/>
</dbReference>
<evidence type="ECO:0000256" key="4">
    <source>
        <dbReference type="ARBA" id="ARBA00022694"/>
    </source>
</evidence>
<keyword evidence="18" id="KW-1185">Reference proteome</keyword>
<dbReference type="Pfam" id="PF00899">
    <property type="entry name" value="ThiF"/>
    <property type="match status" value="1"/>
</dbReference>
<comment type="similarity">
    <text evidence="14">In the N-terminal section; belongs to the HesA/MoeB/ThiF family. UBA4 subfamily.</text>
</comment>
<comment type="function">
    <text evidence="13">Plays a central role in 2-thiolation of mcm(5)S(2)U at tRNA wobble positions of cytosolic tRNA(Lys), tRNA(Glu) and tRNA(Gln). Also essential during biosynthesis of the molybdenum cofactor. Acts by mediating the C-terminal thiocarboxylation of sulfur carriers urm1 and mocs2a. Its N-terminus first activates urm1 and mocs2a as acyl-adenylates (-COAMP), then the persulfide sulfur on the catalytic cysteine is transferred to urm1 and mocs2a to form thiocarboxylation (-COSH) of their C-terminus. The reaction probably involves hydrogen sulfide that is generated from the persulfide intermediate and that acts as a nucleophile towards urm1 and mocs2a. Subsequently, a transient disulfide bond is formed. Does not use thiosulfate as sulfur donor; nfs1 probably acting as a sulfur donor for thiocarboxylation reactions.</text>
</comment>
<keyword evidence="5" id="KW-0548">Nucleotidyltransferase</keyword>
<dbReference type="AlphaFoldDB" id="A0AAE8MNW1"/>
<feature type="binding site" evidence="14">
    <location>
        <position position="113"/>
    </location>
    <ligand>
        <name>ATP</name>
        <dbReference type="ChEBI" id="CHEBI:30616"/>
    </ligand>
</feature>
<comment type="subcellular location">
    <subcellularLocation>
        <location evidence="1">Cytoplasm</location>
        <location evidence="1">Cytosol</location>
    </subcellularLocation>
</comment>
<dbReference type="InterPro" id="IPR001763">
    <property type="entry name" value="Rhodanese-like_dom"/>
</dbReference>
<dbReference type="InterPro" id="IPR045886">
    <property type="entry name" value="ThiF/MoeB/HesA"/>
</dbReference>
<dbReference type="InterPro" id="IPR035985">
    <property type="entry name" value="Ubiquitin-activating_enz"/>
</dbReference>
<dbReference type="Pfam" id="PF00581">
    <property type="entry name" value="Rhodanese"/>
    <property type="match status" value="1"/>
</dbReference>
<comment type="cofactor">
    <cofactor evidence="14">
        <name>Zn(2+)</name>
        <dbReference type="ChEBI" id="CHEBI:29105"/>
    </cofactor>
    <text evidence="14">Binds 1 zinc ion per subunit.</text>
</comment>
<dbReference type="EMBL" id="ONZQ02000001">
    <property type="protein sequence ID" value="SPN96620.1"/>
    <property type="molecule type" value="Genomic_DNA"/>
</dbReference>
<keyword evidence="10 14" id="KW-0067">ATP-binding</keyword>
<feature type="domain" description="Rhodanese" evidence="16">
    <location>
        <begin position="366"/>
        <end position="469"/>
    </location>
</feature>
<evidence type="ECO:0000256" key="9">
    <source>
        <dbReference type="ARBA" id="ARBA00022833"/>
    </source>
</evidence>
<keyword evidence="6 14" id="KW-0479">Metal-binding</keyword>
<evidence type="ECO:0000256" key="13">
    <source>
        <dbReference type="ARBA" id="ARBA00043893"/>
    </source>
</evidence>
<dbReference type="GO" id="GO:0005829">
    <property type="term" value="C:cytosol"/>
    <property type="evidence" value="ECO:0007669"/>
    <property type="project" value="UniProtKB-SubCell"/>
</dbReference>
<keyword evidence="9 14" id="KW-0862">Zinc</keyword>
<sequence length="471" mass="50733">MSATESLRLRIQATELELDRLKEELRQAEAAEAEDLDAEASEGQPTDDTPWKWPLSADEYERYARQLIIPQVGVPGQLRLKKASVLVVGAGGLGCPAAAYLAGAGVGTIGLADDDVVEVSNLHRQIAHSTDKVGMHKVDSAIQFLRSLNPTIAFRAHRGRITSETAGAIISDYDLVLDCTDHPTSRYLISDACVVHGKPLVFASALQTHGQLMVMNYPPLPQGDPHGGPCYRCIFPKPSPPETVTSCGEGGILGPVVGVMGVLQALEAIKILASGNLGREGFKREDLGPAQMLLFSGHVAAPFRSVRMAGRRKACFACGEASGLTRESLGSGSVDYIQFCGVVPAVEILAPEERISPTQYREIAEGSTKHLLLDVRQVEHFGVSSLDGAVNVPYRTLLREEAGEGIVPAWMPPDLPATAPIYVVCRQGEESQYVTRKLKDSGLGRDGRFIGDIEGGMRAWKRDVDPTMPFT</sequence>
<feature type="binding site" evidence="14">
    <location>
        <begin position="181"/>
        <end position="182"/>
    </location>
    <ligand>
        <name>ATP</name>
        <dbReference type="ChEBI" id="CHEBI:30616"/>
    </ligand>
</feature>
<feature type="binding site" evidence="14">
    <location>
        <position position="318"/>
    </location>
    <ligand>
        <name>Zn(2+)</name>
        <dbReference type="ChEBI" id="CHEBI:29105"/>
    </ligand>
</feature>
<dbReference type="GO" id="GO:0004792">
    <property type="term" value="F:thiosulfate-cyanide sulfurtransferase activity"/>
    <property type="evidence" value="ECO:0007669"/>
    <property type="project" value="TreeGrafter"/>
</dbReference>
<keyword evidence="2 14" id="KW-0963">Cytoplasm</keyword>
<feature type="binding site" evidence="14">
    <location>
        <position position="92"/>
    </location>
    <ligand>
        <name>ATP</name>
        <dbReference type="ChEBI" id="CHEBI:30616"/>
    </ligand>
</feature>
<evidence type="ECO:0000256" key="11">
    <source>
        <dbReference type="ARBA" id="ARBA00023150"/>
    </source>
</evidence>
<comment type="catalytic activity">
    <reaction evidence="14">
        <text>[molybdopterin-synthase sulfur-carrier protein]-C-terminal Gly-Gly + ATP + H(+) = [molybdopterin-synthase sulfur-carrier protein]-C-terminal Gly-Gly-AMP + diphosphate</text>
        <dbReference type="Rhea" id="RHEA:43616"/>
        <dbReference type="Rhea" id="RHEA-COMP:12159"/>
        <dbReference type="Rhea" id="RHEA-COMP:12202"/>
        <dbReference type="ChEBI" id="CHEBI:15378"/>
        <dbReference type="ChEBI" id="CHEBI:30616"/>
        <dbReference type="ChEBI" id="CHEBI:33019"/>
        <dbReference type="ChEBI" id="CHEBI:90618"/>
        <dbReference type="ChEBI" id="CHEBI:90778"/>
        <dbReference type="EC" id="2.7.7.80"/>
    </reaction>
</comment>
<dbReference type="SUPFAM" id="SSF69572">
    <property type="entry name" value="Activating enzymes of the ubiquitin-like proteins"/>
    <property type="match status" value="1"/>
</dbReference>
<evidence type="ECO:0000256" key="12">
    <source>
        <dbReference type="ARBA" id="ARBA00023268"/>
    </source>
</evidence>
<comment type="pathway">
    <text evidence="14">Cofactor biosynthesis; molybdopterin biosynthesis.</text>
</comment>
<dbReference type="GO" id="GO:0061604">
    <property type="term" value="F:molybdopterin-synthase sulfurtransferase activity"/>
    <property type="evidence" value="ECO:0007669"/>
    <property type="project" value="UniProtKB-EC"/>
</dbReference>
<feature type="region of interest" description="Disordered" evidence="15">
    <location>
        <begin position="27"/>
        <end position="52"/>
    </location>
</feature>
<dbReference type="Gene3D" id="3.40.250.10">
    <property type="entry name" value="Rhodanese-like domain"/>
    <property type="match status" value="1"/>
</dbReference>
<dbReference type="PROSITE" id="PS50206">
    <property type="entry name" value="RHODANESE_3"/>
    <property type="match status" value="1"/>
</dbReference>
<dbReference type="FunFam" id="3.40.50.720:FF:000033">
    <property type="entry name" value="Adenylyltransferase and sulfurtransferase MOCS3"/>
    <property type="match status" value="1"/>
</dbReference>
<gene>
    <name evidence="14" type="primary">uba4</name>
    <name evidence="14" type="synonym">cnxF</name>
    <name evidence="17" type="ORF">DNG_00141</name>
</gene>
<keyword evidence="12 14" id="KW-0511">Multifunctional enzyme</keyword>
<dbReference type="GO" id="GO:0042292">
    <property type="term" value="F:URM1 activating enzyme activity"/>
    <property type="evidence" value="ECO:0007669"/>
    <property type="project" value="TreeGrafter"/>
</dbReference>